<dbReference type="OrthoDB" id="7981249at2"/>
<accession>A0A1I7G4F0</accession>
<evidence type="ECO:0000313" key="2">
    <source>
        <dbReference type="Proteomes" id="UP000198693"/>
    </source>
</evidence>
<organism evidence="1 2">
    <name type="scientific">Halomonas korlensis</name>
    <dbReference type="NCBI Taxonomy" id="463301"/>
    <lineage>
        <taxon>Bacteria</taxon>
        <taxon>Pseudomonadati</taxon>
        <taxon>Pseudomonadota</taxon>
        <taxon>Gammaproteobacteria</taxon>
        <taxon>Oceanospirillales</taxon>
        <taxon>Halomonadaceae</taxon>
        <taxon>Halomonas</taxon>
    </lineage>
</organism>
<keyword evidence="1" id="KW-0808">Transferase</keyword>
<dbReference type="EMBL" id="FPBP01000002">
    <property type="protein sequence ID" value="SFU43334.1"/>
    <property type="molecule type" value="Genomic_DNA"/>
</dbReference>
<dbReference type="AlphaFoldDB" id="A0A1I7G4F0"/>
<sequence length="340" mass="39934">MRLKALLSWVLDKLKMVVRFATLHLCTFKHSREFNVQQDNRKKIKINDIILFSVMKDEAHRLPFFLDYYRKLGVGHFFLVDNASSDHFNEVVAGQQDVTTFYTEASYKASNFGMHWVNYLLRKYGSGHWCITCDPDEFLVYPEIDTRDLKELTSYLSSIRQESLFTCMVDMYGDRPVEECFYEEGADPLSACSFFDKSGYVKTYSEPLHNIWLQGGVRRRVFSKRKPESAPALNKVPLVKWKPHFAYVESMHMVVPRRLNETCSPIHTTGALLHFKFISQLRGKVEKELIAKQHFNDSAEYKQYDQVIKNRQGLYEPMISEKYEDWRTLARLGLINKGEW</sequence>
<reference evidence="2" key="1">
    <citation type="submission" date="2016-10" db="EMBL/GenBank/DDBJ databases">
        <authorList>
            <person name="Varghese N."/>
            <person name="Submissions S."/>
        </authorList>
    </citation>
    <scope>NUCLEOTIDE SEQUENCE [LARGE SCALE GENOMIC DNA]</scope>
    <source>
        <strain evidence="2">CGMCC 1.6981</strain>
    </source>
</reference>
<proteinExistence type="predicted"/>
<dbReference type="RefSeq" id="WP_089793118.1">
    <property type="nucleotide sequence ID" value="NZ_FPBP01000002.1"/>
</dbReference>
<protein>
    <submittedName>
        <fullName evidence="1">Glycosyl transferase family 2</fullName>
    </submittedName>
</protein>
<keyword evidence="2" id="KW-1185">Reference proteome</keyword>
<dbReference type="STRING" id="463301.SAMN04487955_102243"/>
<name>A0A1I7G4F0_9GAMM</name>
<gene>
    <name evidence="1" type="ORF">SAMN04487955_102243</name>
</gene>
<dbReference type="Pfam" id="PF13704">
    <property type="entry name" value="Glyco_tranf_2_4"/>
    <property type="match status" value="1"/>
</dbReference>
<dbReference type="Proteomes" id="UP000198693">
    <property type="component" value="Unassembled WGS sequence"/>
</dbReference>
<evidence type="ECO:0000313" key="1">
    <source>
        <dbReference type="EMBL" id="SFU43334.1"/>
    </source>
</evidence>
<dbReference type="GO" id="GO:0016740">
    <property type="term" value="F:transferase activity"/>
    <property type="evidence" value="ECO:0007669"/>
    <property type="project" value="UniProtKB-KW"/>
</dbReference>